<keyword evidence="3" id="KW-0479">Metal-binding</keyword>
<evidence type="ECO:0000313" key="7">
    <source>
        <dbReference type="EMBL" id="RIV85860.1"/>
    </source>
</evidence>
<evidence type="ECO:0000256" key="5">
    <source>
        <dbReference type="SAM" id="SignalP"/>
    </source>
</evidence>
<feature type="signal peptide" evidence="5">
    <location>
        <begin position="1"/>
        <end position="21"/>
    </location>
</feature>
<dbReference type="RefSeq" id="WP_119587050.1">
    <property type="nucleotide sequence ID" value="NZ_CAWODQ010000024.1"/>
</dbReference>
<dbReference type="FunFam" id="3.40.30.10:FF:000013">
    <property type="entry name" value="Blast:Protein SCO1 homolog, mitochondrial"/>
    <property type="match status" value="1"/>
</dbReference>
<feature type="chain" id="PRO_5019017140" evidence="5">
    <location>
        <begin position="22"/>
        <end position="204"/>
    </location>
</feature>
<dbReference type="Pfam" id="PF02630">
    <property type="entry name" value="SCO1-SenC"/>
    <property type="match status" value="1"/>
</dbReference>
<dbReference type="Proteomes" id="UP000286576">
    <property type="component" value="Unassembled WGS sequence"/>
</dbReference>
<keyword evidence="8" id="KW-1185">Reference proteome</keyword>
<keyword evidence="5" id="KW-0732">Signal</keyword>
<reference evidence="7 8" key="1">
    <citation type="submission" date="2018-08" db="EMBL/GenBank/DDBJ databases">
        <title>Erythrobacter zhengii sp.nov., a bacterium isolated from deep-sea sediment.</title>
        <authorList>
            <person name="Fang C."/>
            <person name="Wu Y.-H."/>
            <person name="Sun C."/>
            <person name="Wang H."/>
            <person name="Cheng H."/>
            <person name="Meng F.-X."/>
            <person name="Wang C.-S."/>
            <person name="Xu X.-W."/>
        </authorList>
    </citation>
    <scope>NUCLEOTIDE SEQUENCE [LARGE SCALE GENOMIC DNA]</scope>
    <source>
        <strain evidence="7 8">V18</strain>
    </source>
</reference>
<proteinExistence type="inferred from homology"/>
<dbReference type="PANTHER" id="PTHR12151">
    <property type="entry name" value="ELECTRON TRANSPORT PROTIN SCO1/SENC FAMILY MEMBER"/>
    <property type="match status" value="1"/>
</dbReference>
<comment type="similarity">
    <text evidence="1">Belongs to the SCO1/2 family.</text>
</comment>
<feature type="binding site" evidence="3">
    <location>
        <position position="76"/>
    </location>
    <ligand>
        <name>Cu cation</name>
        <dbReference type="ChEBI" id="CHEBI:23378"/>
    </ligand>
</feature>
<dbReference type="PROSITE" id="PS51257">
    <property type="entry name" value="PROKAR_LIPOPROTEIN"/>
    <property type="match status" value="1"/>
</dbReference>
<dbReference type="PANTHER" id="PTHR12151:SF25">
    <property type="entry name" value="LINALOOL DEHYDRATASE_ISOMERASE DOMAIN-CONTAINING PROTEIN"/>
    <property type="match status" value="1"/>
</dbReference>
<evidence type="ECO:0000259" key="6">
    <source>
        <dbReference type="PROSITE" id="PS51352"/>
    </source>
</evidence>
<organism evidence="7 8">
    <name type="scientific">Aurantiacibacter zhengii</name>
    <dbReference type="NCBI Taxonomy" id="2307003"/>
    <lineage>
        <taxon>Bacteria</taxon>
        <taxon>Pseudomonadati</taxon>
        <taxon>Pseudomonadota</taxon>
        <taxon>Alphaproteobacteria</taxon>
        <taxon>Sphingomonadales</taxon>
        <taxon>Erythrobacteraceae</taxon>
        <taxon>Aurantiacibacter</taxon>
    </lineage>
</organism>
<dbReference type="InterPro" id="IPR036249">
    <property type="entry name" value="Thioredoxin-like_sf"/>
</dbReference>
<keyword evidence="2 3" id="KW-0186">Copper</keyword>
<dbReference type="Gene3D" id="3.40.30.10">
    <property type="entry name" value="Glutaredoxin"/>
    <property type="match status" value="1"/>
</dbReference>
<feature type="domain" description="Thioredoxin" evidence="6">
    <location>
        <begin position="20"/>
        <end position="204"/>
    </location>
</feature>
<dbReference type="PROSITE" id="PS51352">
    <property type="entry name" value="THIOREDOXIN_2"/>
    <property type="match status" value="1"/>
</dbReference>
<evidence type="ECO:0000256" key="1">
    <source>
        <dbReference type="ARBA" id="ARBA00010996"/>
    </source>
</evidence>
<gene>
    <name evidence="7" type="ORF">D2V07_11145</name>
</gene>
<keyword evidence="4" id="KW-1015">Disulfide bond</keyword>
<dbReference type="InterPro" id="IPR003782">
    <property type="entry name" value="SCO1/SenC"/>
</dbReference>
<sequence length="204" mass="22118">MSARLSVVTPLLLALSLAACDGGGSEPPITDAPLYNSALTGQYDLVDSSGAQVTNADFAGQYQLVYFGYAYCPDICPFDMQRMMRGYDRFAEANPDLADDVQPIFITIDPARDTPEKVGEYANAFSDRLIGLTGSPEQIEAAAAAFFAHYQKLDPDAESDYLMDHSRTGYLVDREGEPMALIPVEDSAEAVAAELEKWVRPADG</sequence>
<protein>
    <submittedName>
        <fullName evidence="7">SCO family protein</fullName>
    </submittedName>
</protein>
<dbReference type="OrthoDB" id="9790194at2"/>
<feature type="binding site" evidence="3">
    <location>
        <position position="72"/>
    </location>
    <ligand>
        <name>Cu cation</name>
        <dbReference type="ChEBI" id="CHEBI:23378"/>
    </ligand>
</feature>
<evidence type="ECO:0000256" key="2">
    <source>
        <dbReference type="ARBA" id="ARBA00023008"/>
    </source>
</evidence>
<dbReference type="CDD" id="cd02968">
    <property type="entry name" value="SCO"/>
    <property type="match status" value="1"/>
</dbReference>
<dbReference type="SUPFAM" id="SSF52833">
    <property type="entry name" value="Thioredoxin-like"/>
    <property type="match status" value="1"/>
</dbReference>
<accession>A0A418NRZ2</accession>
<dbReference type="InterPro" id="IPR013766">
    <property type="entry name" value="Thioredoxin_domain"/>
</dbReference>
<feature type="binding site" evidence="3">
    <location>
        <position position="165"/>
    </location>
    <ligand>
        <name>Cu cation</name>
        <dbReference type="ChEBI" id="CHEBI:23378"/>
    </ligand>
</feature>
<evidence type="ECO:0000256" key="4">
    <source>
        <dbReference type="PIRSR" id="PIRSR603782-2"/>
    </source>
</evidence>
<dbReference type="GO" id="GO:0046872">
    <property type="term" value="F:metal ion binding"/>
    <property type="evidence" value="ECO:0007669"/>
    <property type="project" value="UniProtKB-KW"/>
</dbReference>
<dbReference type="EMBL" id="QXFL01000004">
    <property type="protein sequence ID" value="RIV85860.1"/>
    <property type="molecule type" value="Genomic_DNA"/>
</dbReference>
<evidence type="ECO:0000256" key="3">
    <source>
        <dbReference type="PIRSR" id="PIRSR603782-1"/>
    </source>
</evidence>
<dbReference type="AlphaFoldDB" id="A0A418NRZ2"/>
<name>A0A418NRZ2_9SPHN</name>
<comment type="caution">
    <text evidence="7">The sequence shown here is derived from an EMBL/GenBank/DDBJ whole genome shotgun (WGS) entry which is preliminary data.</text>
</comment>
<evidence type="ECO:0000313" key="8">
    <source>
        <dbReference type="Proteomes" id="UP000286576"/>
    </source>
</evidence>
<feature type="disulfide bond" description="Redox-active" evidence="4">
    <location>
        <begin position="72"/>
        <end position="76"/>
    </location>
</feature>